<feature type="chain" id="PRO_5047345683" evidence="1">
    <location>
        <begin position="22"/>
        <end position="187"/>
    </location>
</feature>
<comment type="caution">
    <text evidence="3">The sequence shown here is derived from an EMBL/GenBank/DDBJ whole genome shotgun (WGS) entry which is preliminary data.</text>
</comment>
<name>A0ABW7FTW2_9BURK</name>
<dbReference type="EMBL" id="JBIGHZ010000002">
    <property type="protein sequence ID" value="MFG6447772.1"/>
    <property type="molecule type" value="Genomic_DNA"/>
</dbReference>
<organism evidence="3 4">
    <name type="scientific">Roseateles rivi</name>
    <dbReference type="NCBI Taxonomy" id="3299028"/>
    <lineage>
        <taxon>Bacteria</taxon>
        <taxon>Pseudomonadati</taxon>
        <taxon>Pseudomonadota</taxon>
        <taxon>Betaproteobacteria</taxon>
        <taxon>Burkholderiales</taxon>
        <taxon>Sphaerotilaceae</taxon>
        <taxon>Roseateles</taxon>
    </lineage>
</organism>
<evidence type="ECO:0000313" key="4">
    <source>
        <dbReference type="Proteomes" id="UP001606099"/>
    </source>
</evidence>
<evidence type="ECO:0000259" key="2">
    <source>
        <dbReference type="Pfam" id="PF07589"/>
    </source>
</evidence>
<keyword evidence="4" id="KW-1185">Reference proteome</keyword>
<dbReference type="InterPro" id="IPR013424">
    <property type="entry name" value="Ice-binding_C"/>
</dbReference>
<reference evidence="3 4" key="1">
    <citation type="submission" date="2024-08" db="EMBL/GenBank/DDBJ databases">
        <authorList>
            <person name="Lu H."/>
        </authorList>
    </citation>
    <scope>NUCLEOTIDE SEQUENCE [LARGE SCALE GENOMIC DNA]</scope>
    <source>
        <strain evidence="3 4">BYS180W</strain>
    </source>
</reference>
<feature type="domain" description="Ice-binding protein C-terminal" evidence="2">
    <location>
        <begin position="159"/>
        <end position="183"/>
    </location>
</feature>
<feature type="signal peptide" evidence="1">
    <location>
        <begin position="1"/>
        <end position="21"/>
    </location>
</feature>
<dbReference type="RefSeq" id="WP_394459421.1">
    <property type="nucleotide sequence ID" value="NZ_JBIGHZ010000002.1"/>
</dbReference>
<keyword evidence="1" id="KW-0732">Signal</keyword>
<dbReference type="NCBIfam" id="TIGR02595">
    <property type="entry name" value="PEP_CTERM"/>
    <property type="match status" value="1"/>
</dbReference>
<protein>
    <submittedName>
        <fullName evidence="3">PEP-CTERM sorting domain-containing protein</fullName>
    </submittedName>
</protein>
<dbReference type="Pfam" id="PF07589">
    <property type="entry name" value="PEP-CTERM"/>
    <property type="match status" value="1"/>
</dbReference>
<evidence type="ECO:0000256" key="1">
    <source>
        <dbReference type="SAM" id="SignalP"/>
    </source>
</evidence>
<accession>A0ABW7FTW2</accession>
<gene>
    <name evidence="3" type="ORF">ACG0Z6_05875</name>
</gene>
<evidence type="ECO:0000313" key="3">
    <source>
        <dbReference type="EMBL" id="MFG6447772.1"/>
    </source>
</evidence>
<sequence>MKLSKLCAVLGLASVAAVAQAGNPSADLNYTFQQYTSTGPVGSNSLNTNKFYWVKEATGTYNGQDVQSWVLIWDPKDAGPNVQVSGSVSFDNTILAVFTEKATLKGSSAFEKNSLSYDYSDSMVGLETVDAKQTSFAGASLNLTWNAGDPGDMVRVLTAVPEPETYALYLAGLGVVGMMARRRRTQR</sequence>
<dbReference type="Proteomes" id="UP001606099">
    <property type="component" value="Unassembled WGS sequence"/>
</dbReference>
<proteinExistence type="predicted"/>